<reference evidence="2 3" key="1">
    <citation type="submission" date="2015-07" db="EMBL/GenBank/DDBJ databases">
        <title>Complete genome sequence of Mycobacterium goodii X7B, a facultative thermophilic biodesulfurizing bacterium.</title>
        <authorList>
            <person name="Yu B."/>
            <person name="Li F."/>
            <person name="Xu P."/>
        </authorList>
    </citation>
    <scope>NUCLEOTIDE SEQUENCE [LARGE SCALE GENOMIC DNA]</scope>
    <source>
        <strain evidence="2 3">X7B</strain>
    </source>
</reference>
<dbReference type="EMBL" id="CP012150">
    <property type="protein sequence ID" value="AKS32296.1"/>
    <property type="molecule type" value="Genomic_DNA"/>
</dbReference>
<dbReference type="Pfam" id="PF01370">
    <property type="entry name" value="Epimerase"/>
    <property type="match status" value="1"/>
</dbReference>
<dbReference type="KEGG" id="mgo:AFA91_10865"/>
<dbReference type="RefSeq" id="WP_049744720.1">
    <property type="nucleotide sequence ID" value="NZ_CP012150.1"/>
</dbReference>
<proteinExistence type="predicted"/>
<organism evidence="2 3">
    <name type="scientific">Mycolicibacterium goodii</name>
    <name type="common">Mycobacterium goodii</name>
    <dbReference type="NCBI Taxonomy" id="134601"/>
    <lineage>
        <taxon>Bacteria</taxon>
        <taxon>Bacillati</taxon>
        <taxon>Actinomycetota</taxon>
        <taxon>Actinomycetes</taxon>
        <taxon>Mycobacteriales</taxon>
        <taxon>Mycobacteriaceae</taxon>
        <taxon>Mycolicibacterium</taxon>
    </lineage>
</organism>
<dbReference type="OrthoDB" id="9801785at2"/>
<protein>
    <submittedName>
        <fullName evidence="2">UDP-glucose 4-epimerase</fullName>
    </submittedName>
</protein>
<dbReference type="InterPro" id="IPR036291">
    <property type="entry name" value="NAD(P)-bd_dom_sf"/>
</dbReference>
<dbReference type="Gene3D" id="3.40.50.720">
    <property type="entry name" value="NAD(P)-binding Rossmann-like Domain"/>
    <property type="match status" value="1"/>
</dbReference>
<feature type="domain" description="NAD-dependent epimerase/dehydratase" evidence="1">
    <location>
        <begin position="3"/>
        <end position="225"/>
    </location>
</feature>
<evidence type="ECO:0000259" key="1">
    <source>
        <dbReference type="Pfam" id="PF01370"/>
    </source>
</evidence>
<dbReference type="Gene3D" id="3.90.25.10">
    <property type="entry name" value="UDP-galactose 4-epimerase, domain 1"/>
    <property type="match status" value="1"/>
</dbReference>
<dbReference type="Proteomes" id="UP000062255">
    <property type="component" value="Chromosome"/>
</dbReference>
<dbReference type="PANTHER" id="PTHR43245">
    <property type="entry name" value="BIFUNCTIONAL POLYMYXIN RESISTANCE PROTEIN ARNA"/>
    <property type="match status" value="1"/>
</dbReference>
<evidence type="ECO:0000313" key="2">
    <source>
        <dbReference type="EMBL" id="AKS32296.1"/>
    </source>
</evidence>
<dbReference type="PANTHER" id="PTHR43245:SF13">
    <property type="entry name" value="UDP-D-APIOSE_UDP-D-XYLOSE SYNTHASE 2"/>
    <property type="match status" value="1"/>
</dbReference>
<gene>
    <name evidence="2" type="ORF">AFA91_10865</name>
</gene>
<dbReference type="InterPro" id="IPR050177">
    <property type="entry name" value="Lipid_A_modif_metabolic_enz"/>
</dbReference>
<name>A0A0K0X4K2_MYCGD</name>
<dbReference type="PATRIC" id="fig|134601.6.peg.2265"/>
<dbReference type="SUPFAM" id="SSF51735">
    <property type="entry name" value="NAD(P)-binding Rossmann-fold domains"/>
    <property type="match status" value="1"/>
</dbReference>
<sequence>MRALVTGAAGFIGSNLVDRLLVDGHQVIGIDNFWTGDPSNLEFAVRQANSGSRAFTLVKTDILAPELTDVVAGACPHVVFHLAARVESDISLPDPLVDARNNVLGTINLLEACRQVGVRRVVYATSGDSRYGDGPSSSHAAAKLSGELYLRAYAEMFGLAPICLALSNVYGPRQRPHGVAALITILASAMVTGRPYVVNRDHADAHDFVYVDDAVDAFVRAAHAPIETIGNYDISGGVPVTATDIHHAIAAVLDDAAPPGAIGEESRKLSEKIVDANTETNTEQGLGWKPTVGLADGIRQTVEWLCRTLESEPATADFMAAGA</sequence>
<accession>A0A0K0X4K2</accession>
<dbReference type="InterPro" id="IPR001509">
    <property type="entry name" value="Epimerase_deHydtase"/>
</dbReference>
<dbReference type="AlphaFoldDB" id="A0A0K0X4K2"/>
<evidence type="ECO:0000313" key="3">
    <source>
        <dbReference type="Proteomes" id="UP000062255"/>
    </source>
</evidence>
<dbReference type="STRING" id="134601.AFA91_10865"/>